<evidence type="ECO:0000313" key="3">
    <source>
        <dbReference type="WBParaSite" id="Pan_g23544.t1"/>
    </source>
</evidence>
<accession>A0A7E4VQT5</accession>
<organism evidence="2 3">
    <name type="scientific">Panagrellus redivivus</name>
    <name type="common">Microworm</name>
    <dbReference type="NCBI Taxonomy" id="6233"/>
    <lineage>
        <taxon>Eukaryota</taxon>
        <taxon>Metazoa</taxon>
        <taxon>Ecdysozoa</taxon>
        <taxon>Nematoda</taxon>
        <taxon>Chromadorea</taxon>
        <taxon>Rhabditida</taxon>
        <taxon>Tylenchina</taxon>
        <taxon>Panagrolaimomorpha</taxon>
        <taxon>Panagrolaimoidea</taxon>
        <taxon>Panagrolaimidae</taxon>
        <taxon>Panagrellus</taxon>
    </lineage>
</organism>
<dbReference type="WBParaSite" id="Pan_g23544.t1">
    <property type="protein sequence ID" value="Pan_g23544.t1"/>
    <property type="gene ID" value="Pan_g23544"/>
</dbReference>
<feature type="region of interest" description="Disordered" evidence="1">
    <location>
        <begin position="1"/>
        <end position="24"/>
    </location>
</feature>
<evidence type="ECO:0000313" key="2">
    <source>
        <dbReference type="Proteomes" id="UP000492821"/>
    </source>
</evidence>
<dbReference type="Proteomes" id="UP000492821">
    <property type="component" value="Unassembled WGS sequence"/>
</dbReference>
<keyword evidence="2" id="KW-1185">Reference proteome</keyword>
<name>A0A7E4VQT5_PANRE</name>
<dbReference type="AlphaFoldDB" id="A0A7E4VQT5"/>
<protein>
    <submittedName>
        <fullName evidence="3">Transposase</fullName>
    </submittedName>
</protein>
<reference evidence="2" key="1">
    <citation type="journal article" date="2013" name="Genetics">
        <title>The draft genome and transcriptome of Panagrellus redivivus are shaped by the harsh demands of a free-living lifestyle.</title>
        <authorList>
            <person name="Srinivasan J."/>
            <person name="Dillman A.R."/>
            <person name="Macchietto M.G."/>
            <person name="Heikkinen L."/>
            <person name="Lakso M."/>
            <person name="Fracchia K.M."/>
            <person name="Antoshechkin I."/>
            <person name="Mortazavi A."/>
            <person name="Wong G."/>
            <person name="Sternberg P.W."/>
        </authorList>
    </citation>
    <scope>NUCLEOTIDE SEQUENCE [LARGE SCALE GENOMIC DNA]</scope>
    <source>
        <strain evidence="2">MT8872</strain>
    </source>
</reference>
<evidence type="ECO:0000256" key="1">
    <source>
        <dbReference type="SAM" id="MobiDB-lite"/>
    </source>
</evidence>
<reference evidence="3" key="2">
    <citation type="submission" date="2020-10" db="UniProtKB">
        <authorList>
            <consortium name="WormBaseParasite"/>
        </authorList>
    </citation>
    <scope>IDENTIFICATION</scope>
</reference>
<proteinExistence type="predicted"/>
<sequence>MDATGIEGGQDEHHPVSQMGQPSGCQRLARQTGFLVPEGLPENGVGCSGHRAQSAPRRDLRMPSVRKTRTHYRLKQFTQQPADRAAKNRENCTVWIGASSWKTCDQIEVGVMPVKIATCFISLKTNIKHVPTTCVQAQSDHIRVKSSIFSKSTMLASVNHAIKPF</sequence>